<dbReference type="EMBL" id="CATOBB020000035">
    <property type="protein sequence ID" value="CAM9111429.1"/>
    <property type="molecule type" value="Genomic_DNA"/>
</dbReference>
<name>A0ACB1KDB5_RANTA</name>
<evidence type="ECO:0000313" key="2">
    <source>
        <dbReference type="Proteomes" id="UP001162501"/>
    </source>
</evidence>
<evidence type="ECO:0000313" key="1">
    <source>
        <dbReference type="EMBL" id="CAM9111429.1"/>
    </source>
</evidence>
<feature type="non-terminal residue" evidence="1">
    <location>
        <position position="1"/>
    </location>
</feature>
<feature type="non-terminal residue" evidence="1">
    <location>
        <position position="61"/>
    </location>
</feature>
<gene>
    <name evidence="1" type="ORF">MRATA1EN22A_LOCUS28575</name>
</gene>
<proteinExistence type="predicted"/>
<protein>
    <submittedName>
        <fullName evidence="1">Uncharacterized protein</fullName>
    </submittedName>
</protein>
<reference evidence="1" key="1">
    <citation type="submission" date="2025-03" db="EMBL/GenBank/DDBJ databases">
        <authorList>
            <consortium name="ELIXIR-Norway"/>
            <consortium name="Elixir Norway"/>
        </authorList>
    </citation>
    <scope>NUCLEOTIDE SEQUENCE</scope>
</reference>
<dbReference type="Proteomes" id="UP001162501">
    <property type="component" value="Unassembled WGS sequence"/>
</dbReference>
<accession>A0ACB1KDB5</accession>
<comment type="caution">
    <text evidence="1">The sequence shown here is derived from an EMBL/GenBank/DDBJ whole genome shotgun (WGS) entry which is preliminary data.</text>
</comment>
<sequence>VRRSRRPPALGLSRPAPCQRPPPRPPPTPVRGSGPRGPGVPTERELTVTQTRQKYFSRNYK</sequence>
<organism evidence="1 2">
    <name type="scientific">Rangifer tarandus platyrhynchus</name>
    <name type="common">Svalbard reindeer</name>
    <dbReference type="NCBI Taxonomy" id="3082113"/>
    <lineage>
        <taxon>Eukaryota</taxon>
        <taxon>Metazoa</taxon>
        <taxon>Chordata</taxon>
        <taxon>Craniata</taxon>
        <taxon>Vertebrata</taxon>
        <taxon>Euteleostomi</taxon>
        <taxon>Mammalia</taxon>
        <taxon>Eutheria</taxon>
        <taxon>Laurasiatheria</taxon>
        <taxon>Artiodactyla</taxon>
        <taxon>Ruminantia</taxon>
        <taxon>Pecora</taxon>
        <taxon>Cervidae</taxon>
        <taxon>Odocoileinae</taxon>
        <taxon>Rangifer</taxon>
    </lineage>
</organism>